<evidence type="ECO:0000256" key="1">
    <source>
        <dbReference type="ARBA" id="ARBA00007401"/>
    </source>
</evidence>
<keyword evidence="3" id="KW-0119">Carbohydrate metabolism</keyword>
<comment type="similarity">
    <text evidence="1">Belongs to the glycosyl hydrolase 2 family.</text>
</comment>
<evidence type="ECO:0000313" key="11">
    <source>
        <dbReference type="EMBL" id="KAF7718862.1"/>
    </source>
</evidence>
<dbReference type="Pfam" id="PF00703">
    <property type="entry name" value="Glyco_hydro_2"/>
    <property type="match status" value="1"/>
</dbReference>
<dbReference type="Gene3D" id="2.60.40.10">
    <property type="entry name" value="Immunoglobulins"/>
    <property type="match status" value="3"/>
</dbReference>
<feature type="domain" description="Beta-mannosidase-like galactose-binding" evidence="10">
    <location>
        <begin position="60"/>
        <end position="177"/>
    </location>
</feature>
<protein>
    <submittedName>
        <fullName evidence="11">Exo-1,4-beta-D-glucosaminidase</fullName>
        <ecNumber evidence="11">3.2.1.165</ecNumber>
    </submittedName>
</protein>
<dbReference type="Gene3D" id="3.20.20.80">
    <property type="entry name" value="Glycosidases"/>
    <property type="match status" value="1"/>
</dbReference>
<name>A0A8J8W6D8_9EURO</name>
<dbReference type="SUPFAM" id="SSF49785">
    <property type="entry name" value="Galactose-binding domain-like"/>
    <property type="match status" value="1"/>
</dbReference>
<dbReference type="InterPro" id="IPR041447">
    <property type="entry name" value="Mannosidase_ig"/>
</dbReference>
<dbReference type="Gene3D" id="2.60.120.260">
    <property type="entry name" value="Galactose-binding domain-like"/>
    <property type="match status" value="1"/>
</dbReference>
<sequence length="898" mass="100792">MKFIQALNALLVGLTNAKAASHSSNSLVSAAGDIAIIPGWNLQSSLYVSTSSSHLSQPGVGVTDWHRVGPRGTVLAGLIESGVYSDEQLFFADNLNSLATNLSFRSPWIYREEFAMTPDQDQYFTLHTHGITSKADVYLNGAMIVGSDEQQGSYGGRQYNVTGNIRHGTNGLLIKAYQTDYLRDFSMGFVDWNPYPPDNGTGVWRNVEIKQSGPVSMSPFRVVIVLKSLTETKKVHLTLFTDLVNQSQRKIQVTVKGTIISPLGSTASPVARSIHLGPEERKTISIPATIENAAIWWPARWGDQRLYTVQGEVKIEDSRKTVSDKSRPQQFGIRKVFSRVNEHNDTAFFVNDRPFQVMGGGYGPDIFLRFEKTRVAKIFEYMLDMGLNTLRLEGKQEHPELYELADQMGIMILAGWECCDKWEGWEYNDDANGVKWVKSDYPIAQAAMLHEAEMMQTHPSMLGLLVGSDYWPNAQATQIYLEALRQMNWDNPVIASASQRGYPEALGPSGMKMDGPYDWVPPNYWYGDREGAAFGFGSELGAGVGTPELSSLKRFLSDEELEILWRQPNATQFHMSRYDSQFYDRSIYNSALFARYGEPVDLEDYILKCQMADYEATRAQFEAYSAKQNASRPATGSIYWMLNSAWPNLHWQLFDYYLSPMGAYFGAKVGNRMEHVAYDHKKETVWLINHSLESKGERQLMIDLIDINGTEISSIVVKTETSPSSSKEVGRPGGIDHIQDLAFLRLTLRDTNTNQDLSRNVYWLAPQNDVLDWDNSTWYTTPVTKFANFQQLQSVPNAIVKATAHKAKVKGPHGHANVDIQLENVSDHPAVFLRLTVINSSDQTVIAPVFWSDNYVTLWPKESVRVSVLFEGDLDGAVFELSGRNVQKAQFTCLGASN</sequence>
<dbReference type="Pfam" id="PF18368">
    <property type="entry name" value="Ig_GlcNase"/>
    <property type="match status" value="1"/>
</dbReference>
<feature type="chain" id="PRO_5035218486" evidence="6">
    <location>
        <begin position="20"/>
        <end position="898"/>
    </location>
</feature>
<evidence type="ECO:0000259" key="7">
    <source>
        <dbReference type="Pfam" id="PF00703"/>
    </source>
</evidence>
<feature type="domain" description="Mannosidase Ig/CBM-like" evidence="8">
    <location>
        <begin position="684"/>
        <end position="766"/>
    </location>
</feature>
<dbReference type="GO" id="GO:0052761">
    <property type="term" value="F:exo-1,4-beta-D-glucosaminidase activity"/>
    <property type="evidence" value="ECO:0007669"/>
    <property type="project" value="UniProtKB-EC"/>
</dbReference>
<evidence type="ECO:0000259" key="10">
    <source>
        <dbReference type="Pfam" id="PF22666"/>
    </source>
</evidence>
<evidence type="ECO:0000259" key="9">
    <source>
        <dbReference type="Pfam" id="PF18368"/>
    </source>
</evidence>
<dbReference type="GO" id="GO:0000272">
    <property type="term" value="P:polysaccharide catabolic process"/>
    <property type="evidence" value="ECO:0007669"/>
    <property type="project" value="UniProtKB-KW"/>
</dbReference>
<dbReference type="EMBL" id="WIWV01000011">
    <property type="protein sequence ID" value="KAF7718862.1"/>
    <property type="molecule type" value="Genomic_DNA"/>
</dbReference>
<keyword evidence="5" id="KW-0624">Polysaccharide degradation</keyword>
<comment type="caution">
    <text evidence="11">The sequence shown here is derived from an EMBL/GenBank/DDBJ whole genome shotgun (WGS) entry which is preliminary data.</text>
</comment>
<dbReference type="AlphaFoldDB" id="A0A8J8W6D8"/>
<dbReference type="SUPFAM" id="SSF49303">
    <property type="entry name" value="beta-Galactosidase/glucuronidase domain"/>
    <property type="match status" value="3"/>
</dbReference>
<dbReference type="EC" id="3.2.1.165" evidence="11"/>
<dbReference type="UniPathway" id="UPA00280"/>
<dbReference type="InterPro" id="IPR036156">
    <property type="entry name" value="Beta-gal/glucu_dom_sf"/>
</dbReference>
<keyword evidence="4 11" id="KW-0326">Glycosidase</keyword>
<dbReference type="InterPro" id="IPR043534">
    <property type="entry name" value="EBDG/EBM"/>
</dbReference>
<dbReference type="Pfam" id="PF22666">
    <property type="entry name" value="Glyco_hydro_2_N2"/>
    <property type="match status" value="1"/>
</dbReference>
<evidence type="ECO:0000256" key="3">
    <source>
        <dbReference type="ARBA" id="ARBA00023277"/>
    </source>
</evidence>
<dbReference type="SUPFAM" id="SSF51445">
    <property type="entry name" value="(Trans)glycosidases"/>
    <property type="match status" value="1"/>
</dbReference>
<keyword evidence="12" id="KW-1185">Reference proteome</keyword>
<organism evidence="11 12">
    <name type="scientific">Penicillium ucsense</name>
    <dbReference type="NCBI Taxonomy" id="2839758"/>
    <lineage>
        <taxon>Eukaryota</taxon>
        <taxon>Fungi</taxon>
        <taxon>Dikarya</taxon>
        <taxon>Ascomycota</taxon>
        <taxon>Pezizomycotina</taxon>
        <taxon>Eurotiomycetes</taxon>
        <taxon>Eurotiomycetidae</taxon>
        <taxon>Eurotiales</taxon>
        <taxon>Aspergillaceae</taxon>
        <taxon>Penicillium</taxon>
    </lineage>
</organism>
<dbReference type="InterPro" id="IPR013783">
    <property type="entry name" value="Ig-like_fold"/>
</dbReference>
<dbReference type="InterPro" id="IPR017853">
    <property type="entry name" value="GH"/>
</dbReference>
<proteinExistence type="inferred from homology"/>
<dbReference type="InterPro" id="IPR006102">
    <property type="entry name" value="Ig-like_GH2"/>
</dbReference>
<reference evidence="11" key="1">
    <citation type="journal article" date="2020" name="Front. Microbiol.">
        <title>Gene regulatory networks of Penicillium echinulatum 2HH and Penicillium oxalicum 114-2 inferred by a computational biology approach.</title>
        <authorList>
            <person name="Lenz A.R."/>
            <person name="Galan-Vasquez E."/>
            <person name="Balbinot E."/>
            <person name="De Abreu F.P."/>
            <person name="De Oliveira N.S."/>
            <person name="Da Rosa L.O."/>
            <person name="De Avila E Silva S."/>
            <person name="Camassola M."/>
            <person name="Dillon A.J.P."/>
            <person name="Perez-Rueda E."/>
        </authorList>
    </citation>
    <scope>NUCLEOTIDE SEQUENCE</scope>
    <source>
        <strain evidence="11">S1M29</strain>
    </source>
</reference>
<evidence type="ECO:0000256" key="5">
    <source>
        <dbReference type="ARBA" id="ARBA00023326"/>
    </source>
</evidence>
<feature type="domain" description="Exo-beta-D-glucosaminidase Ig-fold" evidence="9">
    <location>
        <begin position="778"/>
        <end position="886"/>
    </location>
</feature>
<evidence type="ECO:0000256" key="2">
    <source>
        <dbReference type="ARBA" id="ARBA00022801"/>
    </source>
</evidence>
<feature type="domain" description="Glycoside hydrolase family 2 immunoglobulin-like beta-sandwich" evidence="7">
    <location>
        <begin position="230"/>
        <end position="334"/>
    </location>
</feature>
<evidence type="ECO:0000259" key="8">
    <source>
        <dbReference type="Pfam" id="PF17786"/>
    </source>
</evidence>
<gene>
    <name evidence="11" type="ORF">PECM_000786</name>
</gene>
<evidence type="ECO:0000256" key="4">
    <source>
        <dbReference type="ARBA" id="ARBA00023295"/>
    </source>
</evidence>
<dbReference type="InterPro" id="IPR054593">
    <property type="entry name" value="Beta-mannosidase-like_N2"/>
</dbReference>
<accession>A0A8J8W6D8</accession>
<dbReference type="PANTHER" id="PTHR43536:SF1">
    <property type="entry name" value="MANNOSYLGLYCOPROTEIN ENDO-BETA-MANNOSIDASE"/>
    <property type="match status" value="1"/>
</dbReference>
<feature type="signal peptide" evidence="6">
    <location>
        <begin position="1"/>
        <end position="19"/>
    </location>
</feature>
<dbReference type="Pfam" id="PF17786">
    <property type="entry name" value="Mannosidase_ig"/>
    <property type="match status" value="1"/>
</dbReference>
<keyword evidence="6" id="KW-0732">Signal</keyword>
<evidence type="ECO:0000256" key="6">
    <source>
        <dbReference type="SAM" id="SignalP"/>
    </source>
</evidence>
<dbReference type="OrthoDB" id="408532at2759"/>
<evidence type="ECO:0000313" key="12">
    <source>
        <dbReference type="Proteomes" id="UP000631181"/>
    </source>
</evidence>
<dbReference type="PANTHER" id="PTHR43536">
    <property type="entry name" value="MANNOSYLGLYCOPROTEIN ENDO-BETA-MANNOSIDASE"/>
    <property type="match status" value="1"/>
</dbReference>
<dbReference type="InterPro" id="IPR008979">
    <property type="entry name" value="Galactose-bd-like_sf"/>
</dbReference>
<dbReference type="InterPro" id="IPR041351">
    <property type="entry name" value="Ig_GlcNase"/>
</dbReference>
<dbReference type="Proteomes" id="UP000631181">
    <property type="component" value="Unassembled WGS sequence"/>
</dbReference>
<keyword evidence="2 11" id="KW-0378">Hydrolase</keyword>